<protein>
    <submittedName>
        <fullName evidence="1">SusD-like starch-binding protein associating with outer membrane</fullName>
    </submittedName>
</protein>
<dbReference type="OrthoDB" id="5694214at2"/>
<evidence type="ECO:0000313" key="2">
    <source>
        <dbReference type="Proteomes" id="UP000315908"/>
    </source>
</evidence>
<proteinExistence type="predicted"/>
<dbReference type="InterPro" id="IPR011990">
    <property type="entry name" value="TPR-like_helical_dom_sf"/>
</dbReference>
<dbReference type="AlphaFoldDB" id="A0A562MR28"/>
<accession>A0A562MR28</accession>
<organism evidence="1 2">
    <name type="scientific">Sphingobacterium siyangense</name>
    <dbReference type="NCBI Taxonomy" id="459529"/>
    <lineage>
        <taxon>Bacteria</taxon>
        <taxon>Pseudomonadati</taxon>
        <taxon>Bacteroidota</taxon>
        <taxon>Sphingobacteriia</taxon>
        <taxon>Sphingobacteriales</taxon>
        <taxon>Sphingobacteriaceae</taxon>
        <taxon>Sphingobacterium</taxon>
    </lineage>
</organism>
<gene>
    <name evidence="1" type="ORF">IQ31_01653</name>
</gene>
<comment type="caution">
    <text evidence="1">The sequence shown here is derived from an EMBL/GenBank/DDBJ whole genome shotgun (WGS) entry which is preliminary data.</text>
</comment>
<feature type="non-terminal residue" evidence="1">
    <location>
        <position position="1"/>
    </location>
</feature>
<dbReference type="SUPFAM" id="SSF48452">
    <property type="entry name" value="TPR-like"/>
    <property type="match status" value="1"/>
</dbReference>
<evidence type="ECO:0000313" key="1">
    <source>
        <dbReference type="EMBL" id="TWI22248.1"/>
    </source>
</evidence>
<dbReference type="EMBL" id="VLKR01000006">
    <property type="protein sequence ID" value="TWI22248.1"/>
    <property type="molecule type" value="Genomic_DNA"/>
</dbReference>
<dbReference type="Gene3D" id="1.25.40.390">
    <property type="match status" value="1"/>
</dbReference>
<dbReference type="GO" id="GO:0009279">
    <property type="term" value="C:cell outer membrane"/>
    <property type="evidence" value="ECO:0007669"/>
    <property type="project" value="UniProtKB-SubCell"/>
</dbReference>
<reference evidence="1 2" key="1">
    <citation type="journal article" date="2015" name="Stand. Genomic Sci.">
        <title>Genomic Encyclopedia of Bacterial and Archaeal Type Strains, Phase III: the genomes of soil and plant-associated and newly described type strains.</title>
        <authorList>
            <person name="Whitman W.B."/>
            <person name="Woyke T."/>
            <person name="Klenk H.P."/>
            <person name="Zhou Y."/>
            <person name="Lilburn T.G."/>
            <person name="Beck B.J."/>
            <person name="De Vos P."/>
            <person name="Vandamme P."/>
            <person name="Eisen J.A."/>
            <person name="Garrity G."/>
            <person name="Hugenholtz P."/>
            <person name="Kyrpides N.C."/>
        </authorList>
    </citation>
    <scope>NUCLEOTIDE SEQUENCE [LARGE SCALE GENOMIC DNA]</scope>
    <source>
        <strain evidence="1 2">CGMCC 1.6855</strain>
    </source>
</reference>
<sequence length="53" mass="5949">TVDPKTGKVTYTSLTDRFFSENRSFKAGKNELWPIPQAVIDNSKGTLKQNVGY</sequence>
<name>A0A562MR28_9SPHI</name>
<dbReference type="Proteomes" id="UP000315908">
    <property type="component" value="Unassembled WGS sequence"/>
</dbReference>